<dbReference type="SUPFAM" id="SSF50104">
    <property type="entry name" value="Translation proteins SH3-like domain"/>
    <property type="match status" value="1"/>
</dbReference>
<organism evidence="8 9">
    <name type="scientific">Candidatus Azambacteria bacterium RIFCSPHIGHO2_02_46_12</name>
    <dbReference type="NCBI Taxonomy" id="1797295"/>
    <lineage>
        <taxon>Bacteria</taxon>
        <taxon>Candidatus Azamiibacteriota</taxon>
    </lineage>
</organism>
<sequence length="152" mass="16946">MNKLDAFNKTNLRGDKKGPAEMDLRPGYKVRVHQKIKEGDKERIQVFEGLIIARKHGKGINSTITVRKISNGVGVERVFPLHSPFIAKIEVVDKSKVRRAKLYYLRQAVGKKTRMKKLAGKKALAEVLVPAEEPVIAEEQTEESSASQTPAA</sequence>
<name>A0A1F5BFR1_9BACT</name>
<dbReference type="InterPro" id="IPR008991">
    <property type="entry name" value="Translation_prot_SH3-like_sf"/>
</dbReference>
<dbReference type="GO" id="GO:0003735">
    <property type="term" value="F:structural constituent of ribosome"/>
    <property type="evidence" value="ECO:0007669"/>
    <property type="project" value="InterPro"/>
</dbReference>
<reference evidence="8 9" key="1">
    <citation type="journal article" date="2016" name="Nat. Commun.">
        <title>Thousands of microbial genomes shed light on interconnected biogeochemical processes in an aquifer system.</title>
        <authorList>
            <person name="Anantharaman K."/>
            <person name="Brown C.T."/>
            <person name="Hug L.A."/>
            <person name="Sharon I."/>
            <person name="Castelle C.J."/>
            <person name="Probst A.J."/>
            <person name="Thomas B.C."/>
            <person name="Singh A."/>
            <person name="Wilkins M.J."/>
            <person name="Karaoz U."/>
            <person name="Brodie E.L."/>
            <person name="Williams K.H."/>
            <person name="Hubbard S.S."/>
            <person name="Banfield J.F."/>
        </authorList>
    </citation>
    <scope>NUCLEOTIDE SEQUENCE [LARGE SCALE GENOMIC DNA]</scope>
</reference>
<evidence type="ECO:0000256" key="7">
    <source>
        <dbReference type="SAM" id="MobiDB-lite"/>
    </source>
</evidence>
<evidence type="ECO:0000256" key="4">
    <source>
        <dbReference type="ARBA" id="ARBA00035171"/>
    </source>
</evidence>
<keyword evidence="3 5" id="KW-0687">Ribonucleoprotein</keyword>
<dbReference type="GO" id="GO:0006412">
    <property type="term" value="P:translation"/>
    <property type="evidence" value="ECO:0007669"/>
    <property type="project" value="UniProtKB-UniRule"/>
</dbReference>
<dbReference type="EMBL" id="MEYN01000051">
    <property type="protein sequence ID" value="OGD29441.1"/>
    <property type="molecule type" value="Genomic_DNA"/>
</dbReference>
<accession>A0A1F5BFR1</accession>
<dbReference type="NCBIfam" id="TIGR01024">
    <property type="entry name" value="rplS_bact"/>
    <property type="match status" value="1"/>
</dbReference>
<dbReference type="AlphaFoldDB" id="A0A1F5BFR1"/>
<dbReference type="PRINTS" id="PR00061">
    <property type="entry name" value="RIBOSOMALL19"/>
</dbReference>
<evidence type="ECO:0000256" key="2">
    <source>
        <dbReference type="ARBA" id="ARBA00022980"/>
    </source>
</evidence>
<evidence type="ECO:0000256" key="6">
    <source>
        <dbReference type="RuleBase" id="RU000559"/>
    </source>
</evidence>
<gene>
    <name evidence="5" type="primary">rplS</name>
    <name evidence="8" type="ORF">A2W60_00825</name>
</gene>
<protein>
    <recommendedName>
        <fullName evidence="4 5">Large ribosomal subunit protein bL19</fullName>
    </recommendedName>
</protein>
<dbReference type="InterPro" id="IPR001857">
    <property type="entry name" value="Ribosomal_bL19"/>
</dbReference>
<dbReference type="Gene3D" id="2.30.30.790">
    <property type="match status" value="1"/>
</dbReference>
<dbReference type="InterPro" id="IPR038657">
    <property type="entry name" value="Ribosomal_bL19_sf"/>
</dbReference>
<comment type="function">
    <text evidence="5 6">This protein is located at the 30S-50S ribosomal subunit interface and may play a role in the structure and function of the aminoacyl-tRNA binding site.</text>
</comment>
<evidence type="ECO:0000256" key="3">
    <source>
        <dbReference type="ARBA" id="ARBA00023274"/>
    </source>
</evidence>
<evidence type="ECO:0000256" key="5">
    <source>
        <dbReference type="HAMAP-Rule" id="MF_00402"/>
    </source>
</evidence>
<evidence type="ECO:0000313" key="9">
    <source>
        <dbReference type="Proteomes" id="UP000179184"/>
    </source>
</evidence>
<dbReference type="PANTHER" id="PTHR15680:SF9">
    <property type="entry name" value="LARGE RIBOSOMAL SUBUNIT PROTEIN BL19M"/>
    <property type="match status" value="1"/>
</dbReference>
<dbReference type="Pfam" id="PF01245">
    <property type="entry name" value="Ribosomal_L19"/>
    <property type="match status" value="1"/>
</dbReference>
<comment type="caution">
    <text evidence="8">The sequence shown here is derived from an EMBL/GenBank/DDBJ whole genome shotgun (WGS) entry which is preliminary data.</text>
</comment>
<proteinExistence type="inferred from homology"/>
<dbReference type="GO" id="GO:0022625">
    <property type="term" value="C:cytosolic large ribosomal subunit"/>
    <property type="evidence" value="ECO:0007669"/>
    <property type="project" value="TreeGrafter"/>
</dbReference>
<dbReference type="Proteomes" id="UP000179184">
    <property type="component" value="Unassembled WGS sequence"/>
</dbReference>
<evidence type="ECO:0000313" key="8">
    <source>
        <dbReference type="EMBL" id="OGD29441.1"/>
    </source>
</evidence>
<keyword evidence="2 5" id="KW-0689">Ribosomal protein</keyword>
<feature type="region of interest" description="Disordered" evidence="7">
    <location>
        <begin position="1"/>
        <end position="20"/>
    </location>
</feature>
<dbReference type="HAMAP" id="MF_00402">
    <property type="entry name" value="Ribosomal_bL19"/>
    <property type="match status" value="1"/>
</dbReference>
<comment type="similarity">
    <text evidence="1 5 6">Belongs to the bacterial ribosomal protein bL19 family.</text>
</comment>
<dbReference type="PANTHER" id="PTHR15680">
    <property type="entry name" value="RIBOSOMAL PROTEIN L19"/>
    <property type="match status" value="1"/>
</dbReference>
<evidence type="ECO:0000256" key="1">
    <source>
        <dbReference type="ARBA" id="ARBA00005781"/>
    </source>
</evidence>